<reference evidence="1 2" key="1">
    <citation type="journal article" date="2008" name="Nature">
        <title>The genome of the model beetle and pest Tribolium castaneum.</title>
        <authorList>
            <consortium name="Tribolium Genome Sequencing Consortium"/>
            <person name="Richards S."/>
            <person name="Gibbs R.A."/>
            <person name="Weinstock G.M."/>
            <person name="Brown S.J."/>
            <person name="Denell R."/>
            <person name="Beeman R.W."/>
            <person name="Gibbs R."/>
            <person name="Beeman R.W."/>
            <person name="Brown S.J."/>
            <person name="Bucher G."/>
            <person name="Friedrich M."/>
            <person name="Grimmelikhuijzen C.J."/>
            <person name="Klingler M."/>
            <person name="Lorenzen M."/>
            <person name="Richards S."/>
            <person name="Roth S."/>
            <person name="Schroder R."/>
            <person name="Tautz D."/>
            <person name="Zdobnov E.M."/>
            <person name="Muzny D."/>
            <person name="Gibbs R.A."/>
            <person name="Weinstock G.M."/>
            <person name="Attaway T."/>
            <person name="Bell S."/>
            <person name="Buhay C.J."/>
            <person name="Chandrabose M.N."/>
            <person name="Chavez D."/>
            <person name="Clerk-Blankenburg K.P."/>
            <person name="Cree A."/>
            <person name="Dao M."/>
            <person name="Davis C."/>
            <person name="Chacko J."/>
            <person name="Dinh H."/>
            <person name="Dugan-Rocha S."/>
            <person name="Fowler G."/>
            <person name="Garner T.T."/>
            <person name="Garnes J."/>
            <person name="Gnirke A."/>
            <person name="Hawes A."/>
            <person name="Hernandez J."/>
            <person name="Hines S."/>
            <person name="Holder M."/>
            <person name="Hume J."/>
            <person name="Jhangiani S.N."/>
            <person name="Joshi V."/>
            <person name="Khan Z.M."/>
            <person name="Jackson L."/>
            <person name="Kovar C."/>
            <person name="Kowis A."/>
            <person name="Lee S."/>
            <person name="Lewis L.R."/>
            <person name="Margolis J."/>
            <person name="Morgan M."/>
            <person name="Nazareth L.V."/>
            <person name="Nguyen N."/>
            <person name="Okwuonu G."/>
            <person name="Parker D."/>
            <person name="Richards S."/>
            <person name="Ruiz S.J."/>
            <person name="Santibanez J."/>
            <person name="Savard J."/>
            <person name="Scherer S.E."/>
            <person name="Schneider B."/>
            <person name="Sodergren E."/>
            <person name="Tautz D."/>
            <person name="Vattahil S."/>
            <person name="Villasana D."/>
            <person name="White C.S."/>
            <person name="Wright R."/>
            <person name="Park Y."/>
            <person name="Beeman R.W."/>
            <person name="Lord J."/>
            <person name="Oppert B."/>
            <person name="Lorenzen M."/>
            <person name="Brown S."/>
            <person name="Wang L."/>
            <person name="Savard J."/>
            <person name="Tautz D."/>
            <person name="Richards S."/>
            <person name="Weinstock G."/>
            <person name="Gibbs R.A."/>
            <person name="Liu Y."/>
            <person name="Worley K."/>
            <person name="Weinstock G."/>
            <person name="Elsik C.G."/>
            <person name="Reese J.T."/>
            <person name="Elhaik E."/>
            <person name="Landan G."/>
            <person name="Graur D."/>
            <person name="Arensburger P."/>
            <person name="Atkinson P."/>
            <person name="Beeman R.W."/>
            <person name="Beidler J."/>
            <person name="Brown S.J."/>
            <person name="Demuth J.P."/>
            <person name="Drury D.W."/>
            <person name="Du Y.Z."/>
            <person name="Fujiwara H."/>
            <person name="Lorenzen M."/>
            <person name="Maselli V."/>
            <person name="Osanai M."/>
            <person name="Park Y."/>
            <person name="Robertson H.M."/>
            <person name="Tu Z."/>
            <person name="Wang J.J."/>
            <person name="Wang S."/>
            <person name="Richards S."/>
            <person name="Song H."/>
            <person name="Zhang L."/>
            <person name="Sodergren E."/>
            <person name="Werner D."/>
            <person name="Stanke M."/>
            <person name="Morgenstern B."/>
            <person name="Solovyev V."/>
            <person name="Kosarev P."/>
            <person name="Brown G."/>
            <person name="Chen H.C."/>
            <person name="Ermolaeva O."/>
            <person name="Hlavina W."/>
            <person name="Kapustin Y."/>
            <person name="Kiryutin B."/>
            <person name="Kitts P."/>
            <person name="Maglott D."/>
            <person name="Pruitt K."/>
            <person name="Sapojnikov V."/>
            <person name="Souvorov A."/>
            <person name="Mackey A.J."/>
            <person name="Waterhouse R.M."/>
            <person name="Wyder S."/>
            <person name="Zdobnov E.M."/>
            <person name="Zdobnov E.M."/>
            <person name="Wyder S."/>
            <person name="Kriventseva E.V."/>
            <person name="Kadowaki T."/>
            <person name="Bork P."/>
            <person name="Aranda M."/>
            <person name="Bao R."/>
            <person name="Beermann A."/>
            <person name="Berns N."/>
            <person name="Bolognesi R."/>
            <person name="Bonneton F."/>
            <person name="Bopp D."/>
            <person name="Brown S.J."/>
            <person name="Bucher G."/>
            <person name="Butts T."/>
            <person name="Chaumot A."/>
            <person name="Denell R.E."/>
            <person name="Ferrier D.E."/>
            <person name="Friedrich M."/>
            <person name="Gordon C.M."/>
            <person name="Jindra M."/>
            <person name="Klingler M."/>
            <person name="Lan Q."/>
            <person name="Lattorff H.M."/>
            <person name="Laudet V."/>
            <person name="von Levetsow C."/>
            <person name="Liu Z."/>
            <person name="Lutz R."/>
            <person name="Lynch J.A."/>
            <person name="da Fonseca R.N."/>
            <person name="Posnien N."/>
            <person name="Reuter R."/>
            <person name="Roth S."/>
            <person name="Savard J."/>
            <person name="Schinko J.B."/>
            <person name="Schmitt C."/>
            <person name="Schoppmeier M."/>
            <person name="Schroder R."/>
            <person name="Shippy T.D."/>
            <person name="Simonnet F."/>
            <person name="Marques-Souza H."/>
            <person name="Tautz D."/>
            <person name="Tomoyasu Y."/>
            <person name="Trauner J."/>
            <person name="Van der Zee M."/>
            <person name="Vervoort M."/>
            <person name="Wittkopp N."/>
            <person name="Wimmer E.A."/>
            <person name="Yang X."/>
            <person name="Jones A.K."/>
            <person name="Sattelle D.B."/>
            <person name="Ebert P.R."/>
            <person name="Nelson D."/>
            <person name="Scott J.G."/>
            <person name="Beeman R.W."/>
            <person name="Muthukrishnan S."/>
            <person name="Kramer K.J."/>
            <person name="Arakane Y."/>
            <person name="Beeman R.W."/>
            <person name="Zhu Q."/>
            <person name="Hogenkamp D."/>
            <person name="Dixit R."/>
            <person name="Oppert B."/>
            <person name="Jiang H."/>
            <person name="Zou Z."/>
            <person name="Marshall J."/>
            <person name="Elpidina E."/>
            <person name="Vinokurov K."/>
            <person name="Oppert C."/>
            <person name="Zou Z."/>
            <person name="Evans J."/>
            <person name="Lu Z."/>
            <person name="Zhao P."/>
            <person name="Sumathipala N."/>
            <person name="Altincicek B."/>
            <person name="Vilcinskas A."/>
            <person name="Williams M."/>
            <person name="Hultmark D."/>
            <person name="Hetru C."/>
            <person name="Jiang H."/>
            <person name="Grimmelikhuijzen C.J."/>
            <person name="Hauser F."/>
            <person name="Cazzamali G."/>
            <person name="Williamson M."/>
            <person name="Park Y."/>
            <person name="Li B."/>
            <person name="Tanaka Y."/>
            <person name="Predel R."/>
            <person name="Neupert S."/>
            <person name="Schachtner J."/>
            <person name="Verleyen P."/>
            <person name="Raible F."/>
            <person name="Bork P."/>
            <person name="Friedrich M."/>
            <person name="Walden K.K."/>
            <person name="Robertson H.M."/>
            <person name="Angeli S."/>
            <person name="Foret S."/>
            <person name="Bucher G."/>
            <person name="Schuetz S."/>
            <person name="Maleszka R."/>
            <person name="Wimmer E.A."/>
            <person name="Beeman R.W."/>
            <person name="Lorenzen M."/>
            <person name="Tomoyasu Y."/>
            <person name="Miller S.C."/>
            <person name="Grossmann D."/>
            <person name="Bucher G."/>
        </authorList>
    </citation>
    <scope>NUCLEOTIDE SEQUENCE [LARGE SCALE GENOMIC DNA]</scope>
    <source>
        <strain evidence="1 2">Georgia GA2</strain>
    </source>
</reference>
<dbReference type="SUPFAM" id="SSF49599">
    <property type="entry name" value="TRAF domain-like"/>
    <property type="match status" value="1"/>
</dbReference>
<proteinExistence type="predicted"/>
<dbReference type="Gene3D" id="3.30.40.10">
    <property type="entry name" value="Zinc/RING finger domain, C3HC4 (zinc finger)"/>
    <property type="match status" value="1"/>
</dbReference>
<name>D6X0M5_TRICA</name>
<dbReference type="eggNOG" id="KOG3002">
    <property type="taxonomic scope" value="Eukaryota"/>
</dbReference>
<organism evidence="1 2">
    <name type="scientific">Tribolium castaneum</name>
    <name type="common">Red flour beetle</name>
    <dbReference type="NCBI Taxonomy" id="7070"/>
    <lineage>
        <taxon>Eukaryota</taxon>
        <taxon>Metazoa</taxon>
        <taxon>Ecdysozoa</taxon>
        <taxon>Arthropoda</taxon>
        <taxon>Hexapoda</taxon>
        <taxon>Insecta</taxon>
        <taxon>Pterygota</taxon>
        <taxon>Neoptera</taxon>
        <taxon>Endopterygota</taxon>
        <taxon>Coleoptera</taxon>
        <taxon>Polyphaga</taxon>
        <taxon>Cucujiformia</taxon>
        <taxon>Tenebrionidae</taxon>
        <taxon>Tenebrionidae incertae sedis</taxon>
        <taxon>Tribolium</taxon>
    </lineage>
</organism>
<dbReference type="UniPathway" id="UPA00143"/>
<dbReference type="EMBL" id="KQ971371">
    <property type="protein sequence ID" value="EFA10118.1"/>
    <property type="molecule type" value="Genomic_DNA"/>
</dbReference>
<evidence type="ECO:0000313" key="2">
    <source>
        <dbReference type="Proteomes" id="UP000007266"/>
    </source>
</evidence>
<sequence length="390" mass="45728">MVEEHEKKCEFVAIHECSECDYRGNGCQLYHHFLKKHPDNFLKYPEFSVDLLEKKNWNYLYRVGNHLFFIAYQILPHHRVLKLSMNCIGRNKETTKCQIILKSLTSNKEYFRSSEENFLEEKIDILEHLEKNKENVVACLLKVKRGAELFTYRSNKPERQVKQIVKALNKNLFPKLLCPCGSFVLPPILKCPSNHVQCESCATSYCPLCSDVVNWSRAPDLEAFHDIIPLPCRWQCETLLLHPELRSHEKTCSKRLYKCIEKWCSWSGSLNELMRHWHSSEPVYDRAHQVYGFSEGLVEFYLVYNNELFYLRMDSLKNSGRNFHVRKVSNVETRNEAYAASVVLRHSCDGVTMEKNAVLKFGGITRLGKSYFSHFGECKNYKIIFNLQLT</sequence>
<dbReference type="Proteomes" id="UP000007266">
    <property type="component" value="Linkage group 9"/>
</dbReference>
<reference evidence="1 2" key="2">
    <citation type="journal article" date="2010" name="Nucleic Acids Res.">
        <title>BeetleBase in 2010: revisions to provide comprehensive genomic information for Tribolium castaneum.</title>
        <authorList>
            <person name="Kim H.S."/>
            <person name="Murphy T."/>
            <person name="Xia J."/>
            <person name="Caragea D."/>
            <person name="Park Y."/>
            <person name="Beeman R.W."/>
            <person name="Lorenzen M.D."/>
            <person name="Butcher S."/>
            <person name="Manak J.R."/>
            <person name="Brown S.J."/>
        </authorList>
    </citation>
    <scope>GENOME REANNOTATION</scope>
    <source>
        <strain evidence="1 2">Georgia GA2</strain>
    </source>
</reference>
<dbReference type="GO" id="GO:0016567">
    <property type="term" value="P:protein ubiquitination"/>
    <property type="evidence" value="ECO:0007669"/>
    <property type="project" value="UniProtKB-UniPathway"/>
</dbReference>
<gene>
    <name evidence="1" type="primary">AUGUSTUS-3.0.2_12298</name>
    <name evidence="1" type="ORF">TcasGA2_TC012298</name>
</gene>
<dbReference type="InterPro" id="IPR013083">
    <property type="entry name" value="Znf_RING/FYVE/PHD"/>
</dbReference>
<dbReference type="InterPro" id="IPR004162">
    <property type="entry name" value="SINA-like_animal"/>
</dbReference>
<dbReference type="InParanoid" id="D6X0M5"/>
<evidence type="ECO:0000313" key="1">
    <source>
        <dbReference type="EMBL" id="EFA10118.1"/>
    </source>
</evidence>
<dbReference type="GO" id="GO:0061630">
    <property type="term" value="F:ubiquitin protein ligase activity"/>
    <property type="evidence" value="ECO:0000318"/>
    <property type="project" value="GO_Central"/>
</dbReference>
<accession>D6X0M5</accession>
<dbReference type="PhylomeDB" id="D6X0M5"/>
<dbReference type="PANTHER" id="PTHR45877:SF2">
    <property type="entry name" value="E3 UBIQUITIN-PROTEIN LIGASE SINA-RELATED"/>
    <property type="match status" value="1"/>
</dbReference>
<keyword evidence="2" id="KW-1185">Reference proteome</keyword>
<protein>
    <submittedName>
        <fullName evidence="1">Uncharacterized protein</fullName>
    </submittedName>
</protein>
<dbReference type="PANTHER" id="PTHR45877">
    <property type="entry name" value="E3 UBIQUITIN-PROTEIN LIGASE SIAH2"/>
    <property type="match status" value="1"/>
</dbReference>
<dbReference type="HOGENOM" id="CLU_708510_0_0_1"/>
<dbReference type="AlphaFoldDB" id="D6X0M5"/>
<dbReference type="GO" id="GO:0005737">
    <property type="term" value="C:cytoplasm"/>
    <property type="evidence" value="ECO:0000318"/>
    <property type="project" value="GO_Central"/>
</dbReference>
<dbReference type="GO" id="GO:0043161">
    <property type="term" value="P:proteasome-mediated ubiquitin-dependent protein catabolic process"/>
    <property type="evidence" value="ECO:0000318"/>
    <property type="project" value="GO_Central"/>
</dbReference>
<dbReference type="GO" id="GO:0031624">
    <property type="term" value="F:ubiquitin conjugating enzyme binding"/>
    <property type="evidence" value="ECO:0000318"/>
    <property type="project" value="GO_Central"/>
</dbReference>